<dbReference type="Pfam" id="PF04306">
    <property type="entry name" value="DUF456"/>
    <property type="match status" value="1"/>
</dbReference>
<dbReference type="Proteomes" id="UP000243706">
    <property type="component" value="Chromosome 1"/>
</dbReference>
<feature type="transmembrane region" description="Helical" evidence="1">
    <location>
        <begin position="52"/>
        <end position="77"/>
    </location>
</feature>
<dbReference type="InterPro" id="IPR007403">
    <property type="entry name" value="DUF456"/>
</dbReference>
<feature type="transmembrane region" description="Helical" evidence="1">
    <location>
        <begin position="6"/>
        <end position="24"/>
    </location>
</feature>
<evidence type="ECO:0000256" key="1">
    <source>
        <dbReference type="SAM" id="Phobius"/>
    </source>
</evidence>
<reference evidence="2" key="4">
    <citation type="submission" date="2024-05" db="EMBL/GenBank/DDBJ databases">
        <authorList>
            <person name="Sun Q."/>
            <person name="Sedlacek I."/>
        </authorList>
    </citation>
    <scope>NUCLEOTIDE SEQUENCE</scope>
    <source>
        <strain evidence="2">CCM 4175</strain>
    </source>
</reference>
<evidence type="ECO:0000313" key="2">
    <source>
        <dbReference type="EMBL" id="GGA84756.1"/>
    </source>
</evidence>
<sequence length="164" mass="18276">MDTLQVALWLLILSAFALGFISLIKPIIPGVLLLWVGFFIYHWGINSDSLSWWFWGSAIVWTLFIFISDLLLSRYFVNRFGGSKTAERTAIISVIIGAFVFPPFGILIVPFIAVLVVELLQGVHVQTAMRASIGTIAAIFTSSVVQAFIMIVMIGWFFMDALVI</sequence>
<name>A0A240BXN3_9STAP</name>
<keyword evidence="1" id="KW-1133">Transmembrane helix</keyword>
<dbReference type="RefSeq" id="WP_095115460.1">
    <property type="nucleotide sequence ID" value="NZ_BMCB01000003.1"/>
</dbReference>
<gene>
    <name evidence="2" type="ORF">GCM10007183_06190</name>
    <name evidence="3" type="ORF">SAMEA4412661_00337</name>
</gene>
<protein>
    <submittedName>
        <fullName evidence="2">Membrane protein</fullName>
    </submittedName>
    <submittedName>
        <fullName evidence="3">Putative glycine-zipper protein</fullName>
    </submittedName>
</protein>
<dbReference type="OrthoDB" id="9808460at2"/>
<reference evidence="5" key="3">
    <citation type="journal article" date="2019" name="Int. J. Syst. Evol. Microbiol.">
        <title>The Global Catalogue of Microorganisms (GCM) 10K type strain sequencing project: providing services to taxonomists for standard genome sequencing and annotation.</title>
        <authorList>
            <consortium name="The Broad Institute Genomics Platform"/>
            <consortium name="The Broad Institute Genome Sequencing Center for Infectious Disease"/>
            <person name="Wu L."/>
            <person name="Ma J."/>
        </authorList>
    </citation>
    <scope>NUCLEOTIDE SEQUENCE [LARGE SCALE GENOMIC DNA]</scope>
    <source>
        <strain evidence="5">CCM 4175</strain>
    </source>
</reference>
<proteinExistence type="predicted"/>
<feature type="transmembrane region" description="Helical" evidence="1">
    <location>
        <begin position="89"/>
        <end position="116"/>
    </location>
</feature>
<keyword evidence="1" id="KW-0472">Membrane</keyword>
<dbReference type="Proteomes" id="UP000652995">
    <property type="component" value="Unassembled WGS sequence"/>
</dbReference>
<accession>A0A240BXN3</accession>
<evidence type="ECO:0000313" key="5">
    <source>
        <dbReference type="Proteomes" id="UP000652995"/>
    </source>
</evidence>
<dbReference type="PANTHER" id="PTHR39165:SF1">
    <property type="entry name" value="DUF456 DOMAIN-CONTAINING PROTEIN"/>
    <property type="match status" value="1"/>
</dbReference>
<dbReference type="AlphaFoldDB" id="A0A240BXN3"/>
<evidence type="ECO:0000313" key="3">
    <source>
        <dbReference type="EMBL" id="SNV99813.1"/>
    </source>
</evidence>
<dbReference type="KEGG" id="smus:C7J88_08825"/>
<feature type="transmembrane region" description="Helical" evidence="1">
    <location>
        <begin position="136"/>
        <end position="159"/>
    </location>
</feature>
<organism evidence="3 4">
    <name type="scientific">Staphylococcus muscae</name>
    <dbReference type="NCBI Taxonomy" id="1294"/>
    <lineage>
        <taxon>Bacteria</taxon>
        <taxon>Bacillati</taxon>
        <taxon>Bacillota</taxon>
        <taxon>Bacilli</taxon>
        <taxon>Bacillales</taxon>
        <taxon>Staphylococcaceae</taxon>
        <taxon>Staphylococcus</taxon>
    </lineage>
</organism>
<reference evidence="3 4" key="2">
    <citation type="submission" date="2017-06" db="EMBL/GenBank/DDBJ databases">
        <authorList>
            <consortium name="Pathogen Informatics"/>
        </authorList>
    </citation>
    <scope>NUCLEOTIDE SEQUENCE [LARGE SCALE GENOMIC DNA]</scope>
    <source>
        <strain evidence="3 4">NCTC13833</strain>
    </source>
</reference>
<dbReference type="EMBL" id="BMCB01000003">
    <property type="protein sequence ID" value="GGA84756.1"/>
    <property type="molecule type" value="Genomic_DNA"/>
</dbReference>
<keyword evidence="1" id="KW-0812">Transmembrane</keyword>
<evidence type="ECO:0000313" key="4">
    <source>
        <dbReference type="Proteomes" id="UP000243706"/>
    </source>
</evidence>
<dbReference type="EMBL" id="LT906464">
    <property type="protein sequence ID" value="SNV99813.1"/>
    <property type="molecule type" value="Genomic_DNA"/>
</dbReference>
<reference evidence="2" key="1">
    <citation type="journal article" date="2014" name="Int. J. Syst. Evol. Microbiol.">
        <title>Complete genome of a new Firmicutes species belonging to the dominant human colonic microbiota ('Ruminococcus bicirculans') reveals two chromosomes and a selective capacity to utilize plant glucans.</title>
        <authorList>
            <consortium name="NISC Comparative Sequencing Program"/>
            <person name="Wegmann U."/>
            <person name="Louis P."/>
            <person name="Goesmann A."/>
            <person name="Henrissat B."/>
            <person name="Duncan S.H."/>
            <person name="Flint H.J."/>
        </authorList>
    </citation>
    <scope>NUCLEOTIDE SEQUENCE</scope>
    <source>
        <strain evidence="2">CCM 4175</strain>
    </source>
</reference>
<dbReference type="PANTHER" id="PTHR39165">
    <property type="entry name" value="IG HYPOTHETICAL 17883"/>
    <property type="match status" value="1"/>
</dbReference>
<keyword evidence="5" id="KW-1185">Reference proteome</keyword>